<evidence type="ECO:0000256" key="2">
    <source>
        <dbReference type="SAM" id="Phobius"/>
    </source>
</evidence>
<protein>
    <submittedName>
        <fullName evidence="3">Clathrin assembly protein</fullName>
    </submittedName>
</protein>
<dbReference type="AlphaFoldDB" id="A0A2R6S1T6"/>
<proteinExistence type="predicted"/>
<keyword evidence="2" id="KW-0812">Transmembrane</keyword>
<evidence type="ECO:0000313" key="3">
    <source>
        <dbReference type="EMBL" id="PSS36236.1"/>
    </source>
</evidence>
<feature type="region of interest" description="Disordered" evidence="1">
    <location>
        <begin position="1"/>
        <end position="25"/>
    </location>
</feature>
<dbReference type="OrthoDB" id="1743763at2759"/>
<dbReference type="EMBL" id="NKQK01000001">
    <property type="protein sequence ID" value="PSS36236.1"/>
    <property type="molecule type" value="Genomic_DNA"/>
</dbReference>
<evidence type="ECO:0000256" key="1">
    <source>
        <dbReference type="SAM" id="MobiDB-lite"/>
    </source>
</evidence>
<reference evidence="3 4" key="1">
    <citation type="submission" date="2017-07" db="EMBL/GenBank/DDBJ databases">
        <title>An improved, manually edited Actinidia chinensis var. chinensis (kiwifruit) genome highlights the challenges associated with draft genomes and gene prediction in plants.</title>
        <authorList>
            <person name="Pilkington S."/>
            <person name="Crowhurst R."/>
            <person name="Hilario E."/>
            <person name="Nardozza S."/>
            <person name="Fraser L."/>
            <person name="Peng Y."/>
            <person name="Gunaseelan K."/>
            <person name="Simpson R."/>
            <person name="Tahir J."/>
            <person name="Deroles S."/>
            <person name="Templeton K."/>
            <person name="Luo Z."/>
            <person name="Davy M."/>
            <person name="Cheng C."/>
            <person name="Mcneilage M."/>
            <person name="Scaglione D."/>
            <person name="Liu Y."/>
            <person name="Zhang Q."/>
            <person name="Datson P."/>
            <person name="De Silva N."/>
            <person name="Gardiner S."/>
            <person name="Bassett H."/>
            <person name="Chagne D."/>
            <person name="Mccallum J."/>
            <person name="Dzierzon H."/>
            <person name="Deng C."/>
            <person name="Wang Y.-Y."/>
            <person name="Barron N."/>
            <person name="Manako K."/>
            <person name="Bowen J."/>
            <person name="Foster T."/>
            <person name="Erridge Z."/>
            <person name="Tiffin H."/>
            <person name="Waite C."/>
            <person name="Davies K."/>
            <person name="Grierson E."/>
            <person name="Laing W."/>
            <person name="Kirk R."/>
            <person name="Chen X."/>
            <person name="Wood M."/>
            <person name="Montefiori M."/>
            <person name="Brummell D."/>
            <person name="Schwinn K."/>
            <person name="Catanach A."/>
            <person name="Fullerton C."/>
            <person name="Li D."/>
            <person name="Meiyalaghan S."/>
            <person name="Nieuwenhuizen N."/>
            <person name="Read N."/>
            <person name="Prakash R."/>
            <person name="Hunter D."/>
            <person name="Zhang H."/>
            <person name="Mckenzie M."/>
            <person name="Knabel M."/>
            <person name="Harris A."/>
            <person name="Allan A."/>
            <person name="Chen A."/>
            <person name="Janssen B."/>
            <person name="Plunkett B."/>
            <person name="Dwamena C."/>
            <person name="Voogd C."/>
            <person name="Leif D."/>
            <person name="Lafferty D."/>
            <person name="Souleyre E."/>
            <person name="Varkonyi-Gasic E."/>
            <person name="Gambi F."/>
            <person name="Hanley J."/>
            <person name="Yao J.-L."/>
            <person name="Cheung J."/>
            <person name="David K."/>
            <person name="Warren B."/>
            <person name="Marsh K."/>
            <person name="Snowden K."/>
            <person name="Lin-Wang K."/>
            <person name="Brian L."/>
            <person name="Martinez-Sanchez M."/>
            <person name="Wang M."/>
            <person name="Ileperuma N."/>
            <person name="Macnee N."/>
            <person name="Campin R."/>
            <person name="Mcatee P."/>
            <person name="Drummond R."/>
            <person name="Espley R."/>
            <person name="Ireland H."/>
            <person name="Wu R."/>
            <person name="Atkinson R."/>
            <person name="Karunairetnam S."/>
            <person name="Bulley S."/>
            <person name="Chunkath S."/>
            <person name="Hanley Z."/>
            <person name="Storey R."/>
            <person name="Thrimawithana A."/>
            <person name="Thomson S."/>
            <person name="David C."/>
            <person name="Testolin R."/>
        </authorList>
    </citation>
    <scope>NUCLEOTIDE SEQUENCE [LARGE SCALE GENOMIC DNA]</scope>
    <source>
        <strain evidence="4">cv. Red5</strain>
        <tissue evidence="3">Young leaf</tissue>
    </source>
</reference>
<keyword evidence="2" id="KW-0472">Membrane</keyword>
<name>A0A2R6S1T6_ACTCC</name>
<sequence length="238" mass="25625">MYDQGAVRQHVSNNQLTGGSASSVALPGAGKSATPILALPAPDGTVQNLGNQDPFAASLVVPPPAYVQIAGMEKKQHLLVQEQQLWQQYGSSGMQGQLGLEKIATGGGVVAYGPGSQPMMMPYGMPPVMGMGQPGGYYYTSYSELAIHVHTLFLYLVWKVSNIVYGLVLCFICVTICIKGCEAYSFRGHIIEDELSYGFAMFYCIAIQLVNAYNLSFHTFWPSMLQNHGVATACAMHG</sequence>
<feature type="compositionally biased region" description="Polar residues" evidence="1">
    <location>
        <begin position="10"/>
        <end position="23"/>
    </location>
</feature>
<organism evidence="3 4">
    <name type="scientific">Actinidia chinensis var. chinensis</name>
    <name type="common">Chinese soft-hair kiwi</name>
    <dbReference type="NCBI Taxonomy" id="1590841"/>
    <lineage>
        <taxon>Eukaryota</taxon>
        <taxon>Viridiplantae</taxon>
        <taxon>Streptophyta</taxon>
        <taxon>Embryophyta</taxon>
        <taxon>Tracheophyta</taxon>
        <taxon>Spermatophyta</taxon>
        <taxon>Magnoliopsida</taxon>
        <taxon>eudicotyledons</taxon>
        <taxon>Gunneridae</taxon>
        <taxon>Pentapetalae</taxon>
        <taxon>asterids</taxon>
        <taxon>Ericales</taxon>
        <taxon>Actinidiaceae</taxon>
        <taxon>Actinidia</taxon>
    </lineage>
</organism>
<reference evidence="4" key="2">
    <citation type="journal article" date="2018" name="BMC Genomics">
        <title>A manually annotated Actinidia chinensis var. chinensis (kiwifruit) genome highlights the challenges associated with draft genomes and gene prediction in plants.</title>
        <authorList>
            <person name="Pilkington S.M."/>
            <person name="Crowhurst R."/>
            <person name="Hilario E."/>
            <person name="Nardozza S."/>
            <person name="Fraser L."/>
            <person name="Peng Y."/>
            <person name="Gunaseelan K."/>
            <person name="Simpson R."/>
            <person name="Tahir J."/>
            <person name="Deroles S.C."/>
            <person name="Templeton K."/>
            <person name="Luo Z."/>
            <person name="Davy M."/>
            <person name="Cheng C."/>
            <person name="McNeilage M."/>
            <person name="Scaglione D."/>
            <person name="Liu Y."/>
            <person name="Zhang Q."/>
            <person name="Datson P."/>
            <person name="De Silva N."/>
            <person name="Gardiner S.E."/>
            <person name="Bassett H."/>
            <person name="Chagne D."/>
            <person name="McCallum J."/>
            <person name="Dzierzon H."/>
            <person name="Deng C."/>
            <person name="Wang Y.Y."/>
            <person name="Barron L."/>
            <person name="Manako K."/>
            <person name="Bowen J."/>
            <person name="Foster T.M."/>
            <person name="Erridge Z.A."/>
            <person name="Tiffin H."/>
            <person name="Waite C.N."/>
            <person name="Davies K.M."/>
            <person name="Grierson E.P."/>
            <person name="Laing W.A."/>
            <person name="Kirk R."/>
            <person name="Chen X."/>
            <person name="Wood M."/>
            <person name="Montefiori M."/>
            <person name="Brummell D.A."/>
            <person name="Schwinn K.E."/>
            <person name="Catanach A."/>
            <person name="Fullerton C."/>
            <person name="Li D."/>
            <person name="Meiyalaghan S."/>
            <person name="Nieuwenhuizen N."/>
            <person name="Read N."/>
            <person name="Prakash R."/>
            <person name="Hunter D."/>
            <person name="Zhang H."/>
            <person name="McKenzie M."/>
            <person name="Knabel M."/>
            <person name="Harris A."/>
            <person name="Allan A.C."/>
            <person name="Gleave A."/>
            <person name="Chen A."/>
            <person name="Janssen B.J."/>
            <person name="Plunkett B."/>
            <person name="Ampomah-Dwamena C."/>
            <person name="Voogd C."/>
            <person name="Leif D."/>
            <person name="Lafferty D."/>
            <person name="Souleyre E.J.F."/>
            <person name="Varkonyi-Gasic E."/>
            <person name="Gambi F."/>
            <person name="Hanley J."/>
            <person name="Yao J.L."/>
            <person name="Cheung J."/>
            <person name="David K.M."/>
            <person name="Warren B."/>
            <person name="Marsh K."/>
            <person name="Snowden K.C."/>
            <person name="Lin-Wang K."/>
            <person name="Brian L."/>
            <person name="Martinez-Sanchez M."/>
            <person name="Wang M."/>
            <person name="Ileperuma N."/>
            <person name="Macnee N."/>
            <person name="Campin R."/>
            <person name="McAtee P."/>
            <person name="Drummond R.S.M."/>
            <person name="Espley R.V."/>
            <person name="Ireland H.S."/>
            <person name="Wu R."/>
            <person name="Atkinson R.G."/>
            <person name="Karunairetnam S."/>
            <person name="Bulley S."/>
            <person name="Chunkath S."/>
            <person name="Hanley Z."/>
            <person name="Storey R."/>
            <person name="Thrimawithana A.H."/>
            <person name="Thomson S."/>
            <person name="David C."/>
            <person name="Testolin R."/>
            <person name="Huang H."/>
            <person name="Hellens R.P."/>
            <person name="Schaffer R.J."/>
        </authorList>
    </citation>
    <scope>NUCLEOTIDE SEQUENCE [LARGE SCALE GENOMIC DNA]</scope>
    <source>
        <strain evidence="4">cv. Red5</strain>
    </source>
</reference>
<dbReference type="STRING" id="1590841.A0A2R6S1T6"/>
<feature type="transmembrane region" description="Helical" evidence="2">
    <location>
        <begin position="195"/>
        <end position="215"/>
    </location>
</feature>
<dbReference type="InParanoid" id="A0A2R6S1T6"/>
<evidence type="ECO:0000313" key="4">
    <source>
        <dbReference type="Proteomes" id="UP000241394"/>
    </source>
</evidence>
<accession>A0A2R6S1T6</accession>
<dbReference type="Proteomes" id="UP000241394">
    <property type="component" value="Chromosome LG1"/>
</dbReference>
<feature type="transmembrane region" description="Helical" evidence="2">
    <location>
        <begin position="163"/>
        <end position="183"/>
    </location>
</feature>
<dbReference type="Gramene" id="PSS36236">
    <property type="protein sequence ID" value="PSS36236"/>
    <property type="gene ID" value="CEY00_Acc00605"/>
</dbReference>
<comment type="caution">
    <text evidence="3">The sequence shown here is derived from an EMBL/GenBank/DDBJ whole genome shotgun (WGS) entry which is preliminary data.</text>
</comment>
<keyword evidence="2" id="KW-1133">Transmembrane helix</keyword>
<gene>
    <name evidence="3" type="ORF">CEY00_Acc00605</name>
</gene>
<keyword evidence="4" id="KW-1185">Reference proteome</keyword>